<organism evidence="2 3">
    <name type="scientific">Trichonephila clavipes</name>
    <name type="common">Golden silk orbweaver</name>
    <name type="synonym">Nephila clavipes</name>
    <dbReference type="NCBI Taxonomy" id="2585209"/>
    <lineage>
        <taxon>Eukaryota</taxon>
        <taxon>Metazoa</taxon>
        <taxon>Ecdysozoa</taxon>
        <taxon>Arthropoda</taxon>
        <taxon>Chelicerata</taxon>
        <taxon>Arachnida</taxon>
        <taxon>Araneae</taxon>
        <taxon>Araneomorphae</taxon>
        <taxon>Entelegynae</taxon>
        <taxon>Araneoidea</taxon>
        <taxon>Nephilidae</taxon>
        <taxon>Trichonephila</taxon>
    </lineage>
</organism>
<dbReference type="Proteomes" id="UP000887159">
    <property type="component" value="Unassembled WGS sequence"/>
</dbReference>
<dbReference type="EMBL" id="BMAU01021144">
    <property type="protein sequence ID" value="GFX92293.1"/>
    <property type="molecule type" value="Genomic_DNA"/>
</dbReference>
<name>A0A8X6UY99_TRICX</name>
<evidence type="ECO:0000313" key="2">
    <source>
        <dbReference type="EMBL" id="GFX92293.1"/>
    </source>
</evidence>
<comment type="caution">
    <text evidence="2">The sequence shown here is derived from an EMBL/GenBank/DDBJ whole genome shotgun (WGS) entry which is preliminary data.</text>
</comment>
<keyword evidence="1" id="KW-0472">Membrane</keyword>
<keyword evidence="3" id="KW-1185">Reference proteome</keyword>
<proteinExistence type="predicted"/>
<gene>
    <name evidence="2" type="ORF">TNCV_1112201</name>
</gene>
<sequence length="139" mass="15146">MGLEVRLSLAMSTIQVTVRFSSVKIPKGKIDGNTTSLSPPPQFLHDSVIELPASIPSVIVVKTYGVQWRNLPPSTTPALMGESGFKDARSLIDAKYGPFRKIQVWAHNLTLQGALILSTTLLMVSVLVKLGSTVRVDRF</sequence>
<keyword evidence="1" id="KW-1133">Transmembrane helix</keyword>
<evidence type="ECO:0000313" key="3">
    <source>
        <dbReference type="Proteomes" id="UP000887159"/>
    </source>
</evidence>
<reference evidence="2" key="1">
    <citation type="submission" date="2020-08" db="EMBL/GenBank/DDBJ databases">
        <title>Multicomponent nature underlies the extraordinary mechanical properties of spider dragline silk.</title>
        <authorList>
            <person name="Kono N."/>
            <person name="Nakamura H."/>
            <person name="Mori M."/>
            <person name="Yoshida Y."/>
            <person name="Ohtoshi R."/>
            <person name="Malay A.D."/>
            <person name="Moran D.A.P."/>
            <person name="Tomita M."/>
            <person name="Numata K."/>
            <person name="Arakawa K."/>
        </authorList>
    </citation>
    <scope>NUCLEOTIDE SEQUENCE</scope>
</reference>
<dbReference type="AlphaFoldDB" id="A0A8X6UY99"/>
<feature type="transmembrane region" description="Helical" evidence="1">
    <location>
        <begin position="109"/>
        <end position="128"/>
    </location>
</feature>
<protein>
    <submittedName>
        <fullName evidence="2">Uncharacterized protein</fullName>
    </submittedName>
</protein>
<evidence type="ECO:0000256" key="1">
    <source>
        <dbReference type="SAM" id="Phobius"/>
    </source>
</evidence>
<accession>A0A8X6UY99</accession>
<keyword evidence="1" id="KW-0812">Transmembrane</keyword>